<accession>A0A124P925</accession>
<evidence type="ECO:0000256" key="3">
    <source>
        <dbReference type="ARBA" id="ARBA00022571"/>
    </source>
</evidence>
<evidence type="ECO:0000256" key="9">
    <source>
        <dbReference type="SAM" id="MobiDB-lite"/>
    </source>
</evidence>
<sequence>MNSQSDLPAAQPDAAPPYSADQAAHHAQFVDWMRSVAPYIHKFRNSTFVVGFGGEVVHRGLLSALVSDIALLQAMGIQIVLVHGSRPQVEEQLSLHGVESSFSHGLRITDARALESAKEAAGEVRLDIEAAISQGLPNTPMAHAHISVVSGNFVTARPVGVLDGVDFAHTGVVRKIDAESIRHSLASRKLVLLSPLGFSPTGEAFNLSMEDVASAAAIALRADKIIFLTDSPGVVDEAGELVREMSLDAAAELLDSGDLQGDDAFYLKHAIRACRGGVARAHLIPQSLDGSVLLELFLHDGVGTMISYENLESLREATPDDVGGILALIEPLEVDGTLVRRGRHQIERDIDHFSVIEHDGVLFGCAALYPYPSEKIGEMACLTVAPEAQGSGDGERLLKRIEQRARARGLTRIFVLTTRTEHWFLKRGFVKATVDDLPEDRRKLYNWQRKSLVLMKQL</sequence>
<dbReference type="InterPro" id="IPR016181">
    <property type="entry name" value="Acyl_CoA_acyltransferase"/>
</dbReference>
<dbReference type="Proteomes" id="UP000062788">
    <property type="component" value="Unassembled WGS sequence"/>
</dbReference>
<evidence type="ECO:0000256" key="2">
    <source>
        <dbReference type="ARBA" id="ARBA00009145"/>
    </source>
</evidence>
<keyword evidence="12" id="KW-1185">Reference proteome</keyword>
<dbReference type="CDD" id="cd04237">
    <property type="entry name" value="AAK_NAGS-ABP"/>
    <property type="match status" value="1"/>
</dbReference>
<comment type="miscellaneous">
    <text evidence="8">In bacteria which possess the bifunctional enzyme ornithine acetyltransferase/N-acetylglutamate synthase (ArgJ), ArgA fulfills an anaplerotic role.</text>
</comment>
<dbReference type="InterPro" id="IPR000182">
    <property type="entry name" value="GNAT_dom"/>
</dbReference>
<name>A0A124P925_9BURK</name>
<comment type="similarity">
    <text evidence="2 8">Belongs to the acetyltransferase family. ArgA subfamily.</text>
</comment>
<dbReference type="NCBIfam" id="TIGR01890">
    <property type="entry name" value="N-Ac-Glu-synth"/>
    <property type="match status" value="1"/>
</dbReference>
<organism evidence="11 12">
    <name type="scientific">Burkholderia singularis</name>
    <dbReference type="NCBI Taxonomy" id="1503053"/>
    <lineage>
        <taxon>Bacteria</taxon>
        <taxon>Pseudomonadati</taxon>
        <taxon>Pseudomonadota</taxon>
        <taxon>Betaproteobacteria</taxon>
        <taxon>Burkholderiales</taxon>
        <taxon>Burkholderiaceae</taxon>
        <taxon>Burkholderia</taxon>
        <taxon>pseudomallei group</taxon>
    </lineage>
</organism>
<dbReference type="SUPFAM" id="SSF55729">
    <property type="entry name" value="Acyl-CoA N-acyltransferases (Nat)"/>
    <property type="match status" value="1"/>
</dbReference>
<dbReference type="InterPro" id="IPR033719">
    <property type="entry name" value="NAGS_kin"/>
</dbReference>
<dbReference type="GO" id="GO:0005737">
    <property type="term" value="C:cytoplasm"/>
    <property type="evidence" value="ECO:0007669"/>
    <property type="project" value="UniProtKB-SubCell"/>
</dbReference>
<comment type="subcellular location">
    <subcellularLocation>
        <location evidence="8">Cytoplasm</location>
    </subcellularLocation>
</comment>
<dbReference type="RefSeq" id="WP_059516481.1">
    <property type="nucleotide sequence ID" value="NZ_CP013448.1"/>
</dbReference>
<dbReference type="InterPro" id="IPR010167">
    <property type="entry name" value="NH2A_AcTrfase"/>
</dbReference>
<dbReference type="Gene3D" id="3.40.1160.10">
    <property type="entry name" value="Acetylglutamate kinase-like"/>
    <property type="match status" value="1"/>
</dbReference>
<evidence type="ECO:0000259" key="10">
    <source>
        <dbReference type="PROSITE" id="PS51186"/>
    </source>
</evidence>
<evidence type="ECO:0000313" key="11">
    <source>
        <dbReference type="EMBL" id="KVE27184.1"/>
    </source>
</evidence>
<dbReference type="OrthoDB" id="9802238at2"/>
<comment type="catalytic activity">
    <reaction evidence="7 8">
        <text>L-glutamate + acetyl-CoA = N-acetyl-L-glutamate + CoA + H(+)</text>
        <dbReference type="Rhea" id="RHEA:24292"/>
        <dbReference type="ChEBI" id="CHEBI:15378"/>
        <dbReference type="ChEBI" id="CHEBI:29985"/>
        <dbReference type="ChEBI" id="CHEBI:44337"/>
        <dbReference type="ChEBI" id="CHEBI:57287"/>
        <dbReference type="ChEBI" id="CHEBI:57288"/>
        <dbReference type="EC" id="2.3.1.1"/>
    </reaction>
</comment>
<gene>
    <name evidence="8" type="primary">argA</name>
    <name evidence="11" type="ORF">WS67_11795</name>
</gene>
<evidence type="ECO:0000256" key="1">
    <source>
        <dbReference type="ARBA" id="ARBA00004925"/>
    </source>
</evidence>
<dbReference type="PIRSF" id="PIRSF000423">
    <property type="entry name" value="ArgA"/>
    <property type="match status" value="1"/>
</dbReference>
<evidence type="ECO:0000256" key="7">
    <source>
        <dbReference type="ARBA" id="ARBA00048372"/>
    </source>
</evidence>
<dbReference type="NCBIfam" id="NF003641">
    <property type="entry name" value="PRK05279.1"/>
    <property type="match status" value="1"/>
</dbReference>
<dbReference type="GO" id="GO:0004042">
    <property type="term" value="F:L-glutamate N-acetyltransferase activity"/>
    <property type="evidence" value="ECO:0007669"/>
    <property type="project" value="UniProtKB-UniRule"/>
</dbReference>
<feature type="domain" description="N-acetyltransferase" evidence="10">
    <location>
        <begin position="312"/>
        <end position="458"/>
    </location>
</feature>
<proteinExistence type="inferred from homology"/>
<dbReference type="EMBL" id="LOWA01000031">
    <property type="protein sequence ID" value="KVE27184.1"/>
    <property type="molecule type" value="Genomic_DNA"/>
</dbReference>
<comment type="pathway">
    <text evidence="1 8">Amino-acid biosynthesis; L-arginine biosynthesis; N(2)-acetyl-L-ornithine from L-glutamate: step 1/4.</text>
</comment>
<dbReference type="InterPro" id="IPR001048">
    <property type="entry name" value="Asp/Glu/Uridylate_kinase"/>
</dbReference>
<evidence type="ECO:0000256" key="4">
    <source>
        <dbReference type="ARBA" id="ARBA00022605"/>
    </source>
</evidence>
<keyword evidence="4 8" id="KW-0028">Amino-acid biosynthesis</keyword>
<dbReference type="InterPro" id="IPR036393">
    <property type="entry name" value="AceGlu_kinase-like_sf"/>
</dbReference>
<comment type="caution">
    <text evidence="11">The sequence shown here is derived from an EMBL/GenBank/DDBJ whole genome shotgun (WGS) entry which is preliminary data.</text>
</comment>
<keyword evidence="6 8" id="KW-0012">Acyltransferase</keyword>
<dbReference type="HAMAP" id="MF_01105">
    <property type="entry name" value="N_acetyl_glu_synth"/>
    <property type="match status" value="1"/>
</dbReference>
<keyword evidence="8" id="KW-0963">Cytoplasm</keyword>
<evidence type="ECO:0000256" key="5">
    <source>
        <dbReference type="ARBA" id="ARBA00022679"/>
    </source>
</evidence>
<evidence type="ECO:0000313" key="12">
    <source>
        <dbReference type="Proteomes" id="UP000062788"/>
    </source>
</evidence>
<dbReference type="Gene3D" id="3.40.630.30">
    <property type="match status" value="1"/>
</dbReference>
<dbReference type="PROSITE" id="PS51186">
    <property type="entry name" value="GNAT"/>
    <property type="match status" value="1"/>
</dbReference>
<dbReference type="PANTHER" id="PTHR30602">
    <property type="entry name" value="AMINO-ACID ACETYLTRANSFERASE"/>
    <property type="match status" value="1"/>
</dbReference>
<dbReference type="GO" id="GO:0006526">
    <property type="term" value="P:L-arginine biosynthetic process"/>
    <property type="evidence" value="ECO:0007669"/>
    <property type="project" value="UniProtKB-UniRule"/>
</dbReference>
<evidence type="ECO:0000256" key="6">
    <source>
        <dbReference type="ARBA" id="ARBA00023315"/>
    </source>
</evidence>
<feature type="region of interest" description="Disordered" evidence="9">
    <location>
        <begin position="1"/>
        <end position="20"/>
    </location>
</feature>
<reference evidence="11 12" key="1">
    <citation type="submission" date="2015-11" db="EMBL/GenBank/DDBJ databases">
        <title>Expanding the genomic diversity of Burkholderia species for the development of highly accurate diagnostics.</title>
        <authorList>
            <person name="Sahl J."/>
            <person name="Keim P."/>
            <person name="Wagner D."/>
        </authorList>
    </citation>
    <scope>NUCLEOTIDE SEQUENCE [LARGE SCALE GENOMIC DNA]</scope>
    <source>
        <strain evidence="11 12">TSV85</strain>
    </source>
</reference>
<dbReference type="PANTHER" id="PTHR30602:SF12">
    <property type="entry name" value="AMINO-ACID ACETYLTRANSFERASE NAGS1, CHLOROPLASTIC-RELATED"/>
    <property type="match status" value="1"/>
</dbReference>
<keyword evidence="5 8" id="KW-0808">Transferase</keyword>
<dbReference type="Pfam" id="PF00583">
    <property type="entry name" value="Acetyltransf_1"/>
    <property type="match status" value="1"/>
</dbReference>
<dbReference type="AlphaFoldDB" id="A0A124P925"/>
<evidence type="ECO:0000256" key="8">
    <source>
        <dbReference type="HAMAP-Rule" id="MF_01105"/>
    </source>
</evidence>
<dbReference type="EC" id="2.3.1.1" evidence="8"/>
<protein>
    <recommendedName>
        <fullName evidence="8">Amino-acid acetyltransferase</fullName>
        <ecNumber evidence="8">2.3.1.1</ecNumber>
    </recommendedName>
    <alternativeName>
        <fullName evidence="8">N-acetylglutamate synthase</fullName>
        <shortName evidence="8">AGS</shortName>
        <shortName evidence="8">NAGS</shortName>
    </alternativeName>
</protein>
<dbReference type="SUPFAM" id="SSF53633">
    <property type="entry name" value="Carbamate kinase-like"/>
    <property type="match status" value="1"/>
</dbReference>
<dbReference type="Pfam" id="PF00696">
    <property type="entry name" value="AA_kinase"/>
    <property type="match status" value="1"/>
</dbReference>
<dbReference type="CDD" id="cd04301">
    <property type="entry name" value="NAT_SF"/>
    <property type="match status" value="1"/>
</dbReference>
<keyword evidence="3 8" id="KW-0055">Arginine biosynthesis</keyword>
<dbReference type="UniPathway" id="UPA00068">
    <property type="reaction ID" value="UER00106"/>
</dbReference>